<proteinExistence type="predicted"/>
<reference evidence="1 2" key="1">
    <citation type="submission" date="2020-08" db="EMBL/GenBank/DDBJ databases">
        <title>Genomic Encyclopedia of Type Strains, Phase IV (KMG-IV): sequencing the most valuable type-strain genomes for metagenomic binning, comparative biology and taxonomic classification.</title>
        <authorList>
            <person name="Goeker M."/>
        </authorList>
    </citation>
    <scope>NUCLEOTIDE SEQUENCE [LARGE SCALE GENOMIC DNA]</scope>
    <source>
        <strain evidence="1 2">DSM 103526</strain>
    </source>
</reference>
<dbReference type="RefSeq" id="WP_184309766.1">
    <property type="nucleotide sequence ID" value="NZ_JACHEN010000007.1"/>
</dbReference>
<dbReference type="EMBL" id="JACHEN010000007">
    <property type="protein sequence ID" value="MBB6215460.1"/>
    <property type="molecule type" value="Genomic_DNA"/>
</dbReference>
<comment type="caution">
    <text evidence="1">The sequence shown here is derived from an EMBL/GenBank/DDBJ whole genome shotgun (WGS) entry which is preliminary data.</text>
</comment>
<protein>
    <submittedName>
        <fullName evidence="1">Uncharacterized protein</fullName>
    </submittedName>
</protein>
<organism evidence="1 2">
    <name type="scientific">Anaerosolibacter carboniphilus</name>
    <dbReference type="NCBI Taxonomy" id="1417629"/>
    <lineage>
        <taxon>Bacteria</taxon>
        <taxon>Bacillati</taxon>
        <taxon>Bacillota</taxon>
        <taxon>Clostridia</taxon>
        <taxon>Peptostreptococcales</taxon>
        <taxon>Thermotaleaceae</taxon>
        <taxon>Anaerosolibacter</taxon>
    </lineage>
</organism>
<dbReference type="Proteomes" id="UP000579281">
    <property type="component" value="Unassembled WGS sequence"/>
</dbReference>
<evidence type="ECO:0000313" key="1">
    <source>
        <dbReference type="EMBL" id="MBB6215460.1"/>
    </source>
</evidence>
<sequence length="96" mass="10769">MKNPWVKLAVVSLLGIVVSFGVLWGVNEFTRYNNAQAMYGYNMNMAPMNNMSMNMQGNMNMQGGMNMMPMDNMNGMGMMKMDNMNGMGMMGGMKMH</sequence>
<evidence type="ECO:0000313" key="2">
    <source>
        <dbReference type="Proteomes" id="UP000579281"/>
    </source>
</evidence>
<gene>
    <name evidence="1" type="ORF">HNQ80_001549</name>
</gene>
<keyword evidence="2" id="KW-1185">Reference proteome</keyword>
<name>A0A841KTV6_9FIRM</name>
<accession>A0A841KTV6</accession>
<dbReference type="AlphaFoldDB" id="A0A841KTV6"/>